<feature type="region of interest" description="Disordered" evidence="3">
    <location>
        <begin position="191"/>
        <end position="223"/>
    </location>
</feature>
<dbReference type="InterPro" id="IPR004088">
    <property type="entry name" value="KH_dom_type_1"/>
</dbReference>
<dbReference type="EMBL" id="CAJNNW010026722">
    <property type="protein sequence ID" value="CAE8687276.1"/>
    <property type="molecule type" value="Genomic_DNA"/>
</dbReference>
<dbReference type="Gene3D" id="3.30.1370.10">
    <property type="entry name" value="K Homology domain, type 1"/>
    <property type="match status" value="2"/>
</dbReference>
<dbReference type="Pfam" id="PF00013">
    <property type="entry name" value="KH_1"/>
    <property type="match status" value="2"/>
</dbReference>
<dbReference type="PANTHER" id="PTHR10288">
    <property type="entry name" value="KH DOMAIN CONTAINING RNA BINDING PROTEIN"/>
    <property type="match status" value="1"/>
</dbReference>
<feature type="domain" description="K Homology" evidence="4">
    <location>
        <begin position="33"/>
        <end position="103"/>
    </location>
</feature>
<comment type="caution">
    <text evidence="6">The sequence shown here is derived from an EMBL/GenBank/DDBJ whole genome shotgun (WGS) entry which is preliminary data.</text>
</comment>
<dbReference type="InterPro" id="IPR036612">
    <property type="entry name" value="KH_dom_type_1_sf"/>
</dbReference>
<dbReference type="SUPFAM" id="SSF54791">
    <property type="entry name" value="Eukaryotic type KH-domain (KH-domain type I)"/>
    <property type="match status" value="2"/>
</dbReference>
<reference evidence="6" key="1">
    <citation type="submission" date="2021-02" db="EMBL/GenBank/DDBJ databases">
        <authorList>
            <person name="Dougan E. K."/>
            <person name="Rhodes N."/>
            <person name="Thang M."/>
            <person name="Chan C."/>
        </authorList>
    </citation>
    <scope>NUCLEOTIDE SEQUENCE</scope>
</reference>
<gene>
    <name evidence="5" type="ORF">PGLA1383_LOCUS48828</name>
    <name evidence="6" type="ORF">PGLA2088_LOCUS25400</name>
</gene>
<dbReference type="SMART" id="SM00322">
    <property type="entry name" value="KH"/>
    <property type="match status" value="2"/>
</dbReference>
<dbReference type="InterPro" id="IPR004087">
    <property type="entry name" value="KH_dom"/>
</dbReference>
<dbReference type="PROSITE" id="PS50084">
    <property type="entry name" value="KH_TYPE_1"/>
    <property type="match status" value="2"/>
</dbReference>
<feature type="region of interest" description="Disordered" evidence="3">
    <location>
        <begin position="144"/>
        <end position="170"/>
    </location>
</feature>
<feature type="compositionally biased region" description="Basic and acidic residues" evidence="3">
    <location>
        <begin position="29"/>
        <end position="38"/>
    </location>
</feature>
<evidence type="ECO:0000256" key="1">
    <source>
        <dbReference type="ARBA" id="ARBA00022737"/>
    </source>
</evidence>
<keyword evidence="8" id="KW-1185">Reference proteome</keyword>
<evidence type="ECO:0000313" key="8">
    <source>
        <dbReference type="Proteomes" id="UP000654075"/>
    </source>
</evidence>
<evidence type="ECO:0000259" key="4">
    <source>
        <dbReference type="SMART" id="SM00322"/>
    </source>
</evidence>
<evidence type="ECO:0000256" key="2">
    <source>
        <dbReference type="PROSITE-ProRule" id="PRU00117"/>
    </source>
</evidence>
<proteinExistence type="predicted"/>
<protein>
    <recommendedName>
        <fullName evidence="4">K Homology domain-containing protein</fullName>
    </recommendedName>
</protein>
<feature type="domain" description="K Homology" evidence="4">
    <location>
        <begin position="121"/>
        <end position="192"/>
    </location>
</feature>
<evidence type="ECO:0000313" key="6">
    <source>
        <dbReference type="EMBL" id="CAE8687276.1"/>
    </source>
</evidence>
<dbReference type="Proteomes" id="UP000654075">
    <property type="component" value="Unassembled WGS sequence"/>
</dbReference>
<evidence type="ECO:0000256" key="3">
    <source>
        <dbReference type="SAM" id="MobiDB-lite"/>
    </source>
</evidence>
<dbReference type="EMBL" id="CAJNNV010030558">
    <property type="protein sequence ID" value="CAE8632907.1"/>
    <property type="molecule type" value="Genomic_DNA"/>
</dbReference>
<feature type="compositionally biased region" description="Basic residues" evidence="3">
    <location>
        <begin position="15"/>
        <end position="26"/>
    </location>
</feature>
<dbReference type="CDD" id="cd00105">
    <property type="entry name" value="KH-I"/>
    <property type="match status" value="2"/>
</dbReference>
<organism evidence="6 7">
    <name type="scientific">Polarella glacialis</name>
    <name type="common">Dinoflagellate</name>
    <dbReference type="NCBI Taxonomy" id="89957"/>
    <lineage>
        <taxon>Eukaryota</taxon>
        <taxon>Sar</taxon>
        <taxon>Alveolata</taxon>
        <taxon>Dinophyceae</taxon>
        <taxon>Suessiales</taxon>
        <taxon>Suessiaceae</taxon>
        <taxon>Polarella</taxon>
    </lineage>
</organism>
<feature type="compositionally biased region" description="Basic and acidic residues" evidence="3">
    <location>
        <begin position="148"/>
        <end position="169"/>
    </location>
</feature>
<dbReference type="AlphaFoldDB" id="A0A813JS36"/>
<dbReference type="GO" id="GO:0003723">
    <property type="term" value="F:RNA binding"/>
    <property type="evidence" value="ECO:0007669"/>
    <property type="project" value="UniProtKB-UniRule"/>
</dbReference>
<keyword evidence="2" id="KW-0694">RNA-binding</keyword>
<evidence type="ECO:0000313" key="5">
    <source>
        <dbReference type="EMBL" id="CAE8632907.1"/>
    </source>
</evidence>
<keyword evidence="1" id="KW-0677">Repeat</keyword>
<feature type="non-terminal residue" evidence="6">
    <location>
        <position position="1"/>
    </location>
</feature>
<feature type="compositionally biased region" description="Basic and acidic residues" evidence="3">
    <location>
        <begin position="1"/>
        <end position="14"/>
    </location>
</feature>
<dbReference type="OrthoDB" id="5204190at2759"/>
<dbReference type="Proteomes" id="UP000626109">
    <property type="component" value="Unassembled WGS sequence"/>
</dbReference>
<feature type="region of interest" description="Disordered" evidence="3">
    <location>
        <begin position="1"/>
        <end position="39"/>
    </location>
</feature>
<evidence type="ECO:0000313" key="7">
    <source>
        <dbReference type="Proteomes" id="UP000626109"/>
    </source>
</evidence>
<accession>A0A813JS36</accession>
<name>A0A813JS36_POLGL</name>
<sequence>MRDGSRSPSRERRVSRSRTRSRRSSSRSRSPDRSKEHVMYVAQEKTGSLIGRGGENINNLCRETGARIEVSRDDGSAGDRKVTITGSSNAIERGIRAIEDCLREGREGKGRGRGSREDDDGDCRKVIMIAQEFVGMLIGKGGENVKSLSRDSGARIEVSRDDGDRDADRTVTIIGSREAVDKATRMVEEVAGKSRLASGGGGGGKGQKESESEEESEIEAPPGFEPCEEAEWLYHTGNQEYLHTKTGRICWKDANTGMFGPIMQGEVHQDLTFIAAASTGPVSAASDAEEAKRPAPKTVVIPDLHRVAQALKLPFDHVDRPCAMVAVFGAPPVGVEGPPVEIVARSFHEKLLRRMSSWRSMWLDQAWFGALTGAMFDVAQGFNG</sequence>